<feature type="compositionally biased region" description="Basic residues" evidence="1">
    <location>
        <begin position="53"/>
        <end position="62"/>
    </location>
</feature>
<dbReference type="EMBL" id="CP016779">
    <property type="protein sequence ID" value="ASY24341.1"/>
    <property type="molecule type" value="Genomic_DNA"/>
</dbReference>
<dbReference type="KEGG" id="nab:B1sIIB91_05590"/>
<name>A0A249L5H8_9ACTN</name>
<sequence length="62" mass="6156">MSEETSKKESNDPKAKMLAALAKKQKGGNSGKTGGPSSGSKIGAGQTGGAAPKMHRRKAGSA</sequence>
<organism evidence="2 3">
    <name type="scientific">Candidatus Nanopelagicus abundans</name>
    <dbReference type="NCBI Taxonomy" id="1884916"/>
    <lineage>
        <taxon>Bacteria</taxon>
        <taxon>Bacillati</taxon>
        <taxon>Actinomycetota</taxon>
        <taxon>Actinomycetes</taxon>
        <taxon>Candidatus Nanopelagicales</taxon>
        <taxon>Candidatus Nanopelagicaceae</taxon>
        <taxon>Candidatus Nanopelagicus</taxon>
    </lineage>
</organism>
<feature type="compositionally biased region" description="Gly residues" evidence="1">
    <location>
        <begin position="28"/>
        <end position="37"/>
    </location>
</feature>
<proteinExistence type="predicted"/>
<accession>A0A249L5H8</accession>
<feature type="compositionally biased region" description="Basic and acidic residues" evidence="1">
    <location>
        <begin position="1"/>
        <end position="15"/>
    </location>
</feature>
<dbReference type="InterPro" id="IPR035172">
    <property type="entry name" value="DUF5302"/>
</dbReference>
<evidence type="ECO:0000256" key="1">
    <source>
        <dbReference type="SAM" id="MobiDB-lite"/>
    </source>
</evidence>
<dbReference type="RefSeq" id="WP_095688600.1">
    <property type="nucleotide sequence ID" value="NZ_CP016779.1"/>
</dbReference>
<keyword evidence="3" id="KW-1185">Reference proteome</keyword>
<reference evidence="2 3" key="1">
    <citation type="submission" date="2016-07" db="EMBL/GenBank/DDBJ databases">
        <title>High microdiversification within the ubiquitous acI lineage of Actinobacteria.</title>
        <authorList>
            <person name="Neuenschwander S.M."/>
            <person name="Salcher M."/>
            <person name="Ghai R."/>
            <person name="Pernthaler J."/>
        </authorList>
    </citation>
    <scope>NUCLEOTIDE SEQUENCE [LARGE SCALE GENOMIC DNA]</scope>
    <source>
        <strain evidence="2">MMS-IIB-91</strain>
    </source>
</reference>
<protein>
    <submittedName>
        <fullName evidence="2">Uncharacterized protein</fullName>
    </submittedName>
</protein>
<dbReference type="Pfam" id="PF17227">
    <property type="entry name" value="DUF5302"/>
    <property type="match status" value="1"/>
</dbReference>
<dbReference type="Proteomes" id="UP000217210">
    <property type="component" value="Chromosome"/>
</dbReference>
<evidence type="ECO:0000313" key="3">
    <source>
        <dbReference type="Proteomes" id="UP000217210"/>
    </source>
</evidence>
<gene>
    <name evidence="2" type="ORF">B1sIIB91_05590</name>
</gene>
<evidence type="ECO:0000313" key="2">
    <source>
        <dbReference type="EMBL" id="ASY24341.1"/>
    </source>
</evidence>
<dbReference type="AlphaFoldDB" id="A0A249L5H8"/>
<feature type="region of interest" description="Disordered" evidence="1">
    <location>
        <begin position="1"/>
        <end position="62"/>
    </location>
</feature>